<organism evidence="3 4">
    <name type="scientific">Aeromicrobium phragmitis</name>
    <dbReference type="NCBI Taxonomy" id="2478914"/>
    <lineage>
        <taxon>Bacteria</taxon>
        <taxon>Bacillati</taxon>
        <taxon>Actinomycetota</taxon>
        <taxon>Actinomycetes</taxon>
        <taxon>Propionibacteriales</taxon>
        <taxon>Nocardioidaceae</taxon>
        <taxon>Aeromicrobium</taxon>
    </lineage>
</organism>
<evidence type="ECO:0000259" key="2">
    <source>
        <dbReference type="Pfam" id="PF01370"/>
    </source>
</evidence>
<dbReference type="InterPro" id="IPR036291">
    <property type="entry name" value="NAD(P)-bd_dom_sf"/>
</dbReference>
<protein>
    <submittedName>
        <fullName evidence="3">NAD-dependent epimerase/dehydratase family protein</fullName>
    </submittedName>
</protein>
<feature type="region of interest" description="Disordered" evidence="1">
    <location>
        <begin position="311"/>
        <end position="351"/>
    </location>
</feature>
<dbReference type="Proteomes" id="UP000282515">
    <property type="component" value="Unassembled WGS sequence"/>
</dbReference>
<evidence type="ECO:0000313" key="3">
    <source>
        <dbReference type="EMBL" id="RLV57615.1"/>
    </source>
</evidence>
<sequence length="351" mass="37864">MKIVIVGASGNIGSAVTRELASREHELVGLARRKPQLSPEAAEHSSITWESADIATSDLEPLFRGADVVIHLAWLFQPTHDPDLTWRTNAVGTQRVLDAVARAEVPAVVVASSVAAYSPRAGGIVDESWPTDGPSPAAYAREKAYVERLLDIFELRHPDTRVVRIRPAFVFQRSAATAQRRLFGGPLLPGRLLDPRVMAVVPVPKGLKAQAVQSGDLARAIATAAERDVSGAFNVAADDVLDRDALAEVFSAKVLDVPAGLARRVLNTAWNLHLAPAPGNLFDAFMRIPIMSSQRAREELGWEPQHTSREALQEFLEGVRQGAGSTLPPLDPDTSGPLRAEEFRTGVGSRP</sequence>
<gene>
    <name evidence="3" type="ORF">D9V41_01580</name>
</gene>
<dbReference type="PANTHER" id="PTHR48079">
    <property type="entry name" value="PROTEIN YEEZ"/>
    <property type="match status" value="1"/>
</dbReference>
<dbReference type="Gene3D" id="3.40.50.720">
    <property type="entry name" value="NAD(P)-binding Rossmann-like Domain"/>
    <property type="match status" value="1"/>
</dbReference>
<name>A0A3L8PQC1_9ACTN</name>
<evidence type="ECO:0000256" key="1">
    <source>
        <dbReference type="SAM" id="MobiDB-lite"/>
    </source>
</evidence>
<dbReference type="AlphaFoldDB" id="A0A3L8PQC1"/>
<dbReference type="RefSeq" id="WP_121793020.1">
    <property type="nucleotide sequence ID" value="NZ_RDBF01000001.1"/>
</dbReference>
<proteinExistence type="predicted"/>
<dbReference type="InterPro" id="IPR001509">
    <property type="entry name" value="Epimerase_deHydtase"/>
</dbReference>
<dbReference type="EMBL" id="RDBF01000001">
    <property type="protein sequence ID" value="RLV57615.1"/>
    <property type="molecule type" value="Genomic_DNA"/>
</dbReference>
<dbReference type="SUPFAM" id="SSF51735">
    <property type="entry name" value="NAD(P)-binding Rossmann-fold domains"/>
    <property type="match status" value="1"/>
</dbReference>
<comment type="caution">
    <text evidence="3">The sequence shown here is derived from an EMBL/GenBank/DDBJ whole genome shotgun (WGS) entry which is preliminary data.</text>
</comment>
<evidence type="ECO:0000313" key="4">
    <source>
        <dbReference type="Proteomes" id="UP000282515"/>
    </source>
</evidence>
<accession>A0A3L8PQC1</accession>
<dbReference type="GO" id="GO:0005737">
    <property type="term" value="C:cytoplasm"/>
    <property type="evidence" value="ECO:0007669"/>
    <property type="project" value="TreeGrafter"/>
</dbReference>
<feature type="domain" description="NAD-dependent epimerase/dehydratase" evidence="2">
    <location>
        <begin position="3"/>
        <end position="174"/>
    </location>
</feature>
<dbReference type="Pfam" id="PF01370">
    <property type="entry name" value="Epimerase"/>
    <property type="match status" value="1"/>
</dbReference>
<dbReference type="PANTHER" id="PTHR48079:SF6">
    <property type="entry name" value="NAD(P)-BINDING DOMAIN-CONTAINING PROTEIN-RELATED"/>
    <property type="match status" value="1"/>
</dbReference>
<reference evidence="3 4" key="1">
    <citation type="submission" date="2018-10" db="EMBL/GenBank/DDBJ databases">
        <title>Aeromicrobium sp. 9W16Y-2 whole genome shotgun sequence.</title>
        <authorList>
            <person name="Li F."/>
        </authorList>
    </citation>
    <scope>NUCLEOTIDE SEQUENCE [LARGE SCALE GENOMIC DNA]</scope>
    <source>
        <strain evidence="3 4">9W16Y-2</strain>
    </source>
</reference>
<dbReference type="OrthoDB" id="3338687at2"/>
<dbReference type="GO" id="GO:0004029">
    <property type="term" value="F:aldehyde dehydrogenase (NAD+) activity"/>
    <property type="evidence" value="ECO:0007669"/>
    <property type="project" value="TreeGrafter"/>
</dbReference>
<dbReference type="InterPro" id="IPR051783">
    <property type="entry name" value="NAD(P)-dependent_oxidoreduct"/>
</dbReference>
<keyword evidence="4" id="KW-1185">Reference proteome</keyword>